<evidence type="ECO:0000256" key="1">
    <source>
        <dbReference type="SAM" id="MobiDB-lite"/>
    </source>
</evidence>
<name>A0A6D2JW18_9BRAS</name>
<accession>A0A6D2JW18</accession>
<sequence>MLKLKIDPEDYVCIWFRTPMWRRNYTDGLIPVRGSRFWPAMVRMYMYLLPKRNQLKKKPGLKQQQNQEKKQGRRSSPRLTRQEKKVLMSLQLRSNERRSKGLCIVEFVVRLITTLGITRRILHRHCCWRVLKVTLNPLKEPLLKIE</sequence>
<dbReference type="EMBL" id="CACVBM020001335">
    <property type="protein sequence ID" value="CAA7045974.1"/>
    <property type="molecule type" value="Genomic_DNA"/>
</dbReference>
<proteinExistence type="predicted"/>
<feature type="region of interest" description="Disordered" evidence="1">
    <location>
        <begin position="53"/>
        <end position="83"/>
    </location>
</feature>
<organism evidence="2 3">
    <name type="scientific">Microthlaspi erraticum</name>
    <dbReference type="NCBI Taxonomy" id="1685480"/>
    <lineage>
        <taxon>Eukaryota</taxon>
        <taxon>Viridiplantae</taxon>
        <taxon>Streptophyta</taxon>
        <taxon>Embryophyta</taxon>
        <taxon>Tracheophyta</taxon>
        <taxon>Spermatophyta</taxon>
        <taxon>Magnoliopsida</taxon>
        <taxon>eudicotyledons</taxon>
        <taxon>Gunneridae</taxon>
        <taxon>Pentapetalae</taxon>
        <taxon>rosids</taxon>
        <taxon>malvids</taxon>
        <taxon>Brassicales</taxon>
        <taxon>Brassicaceae</taxon>
        <taxon>Coluteocarpeae</taxon>
        <taxon>Microthlaspi</taxon>
    </lineage>
</organism>
<reference evidence="2" key="1">
    <citation type="submission" date="2020-01" db="EMBL/GenBank/DDBJ databases">
        <authorList>
            <person name="Mishra B."/>
        </authorList>
    </citation>
    <scope>NUCLEOTIDE SEQUENCE [LARGE SCALE GENOMIC DNA]</scope>
</reference>
<evidence type="ECO:0000313" key="3">
    <source>
        <dbReference type="Proteomes" id="UP000467841"/>
    </source>
</evidence>
<gene>
    <name evidence="2" type="ORF">MERR_LOCUS33209</name>
</gene>
<keyword evidence="3" id="KW-1185">Reference proteome</keyword>
<evidence type="ECO:0000313" key="2">
    <source>
        <dbReference type="EMBL" id="CAA7045974.1"/>
    </source>
</evidence>
<protein>
    <submittedName>
        <fullName evidence="2">Uncharacterized protein</fullName>
    </submittedName>
</protein>
<dbReference type="Proteomes" id="UP000467841">
    <property type="component" value="Unassembled WGS sequence"/>
</dbReference>
<dbReference type="OrthoDB" id="1939383at2759"/>
<comment type="caution">
    <text evidence="2">The sequence shown here is derived from an EMBL/GenBank/DDBJ whole genome shotgun (WGS) entry which is preliminary data.</text>
</comment>
<dbReference type="AlphaFoldDB" id="A0A6D2JW18"/>